<feature type="chain" id="PRO_5013110883" description="Por secretion system C-terminal sorting domain-containing protein" evidence="1">
    <location>
        <begin position="23"/>
        <end position="195"/>
    </location>
</feature>
<protein>
    <recommendedName>
        <fullName evidence="4">Por secretion system C-terminal sorting domain-containing protein</fullName>
    </recommendedName>
</protein>
<evidence type="ECO:0000313" key="2">
    <source>
        <dbReference type="EMBL" id="SHM42378.1"/>
    </source>
</evidence>
<dbReference type="OrthoDB" id="1122048at2"/>
<evidence type="ECO:0000256" key="1">
    <source>
        <dbReference type="SAM" id="SignalP"/>
    </source>
</evidence>
<feature type="signal peptide" evidence="1">
    <location>
        <begin position="1"/>
        <end position="22"/>
    </location>
</feature>
<proteinExistence type="predicted"/>
<organism evidence="2 3">
    <name type="scientific">Cyclobacterium lianum</name>
    <dbReference type="NCBI Taxonomy" id="388280"/>
    <lineage>
        <taxon>Bacteria</taxon>
        <taxon>Pseudomonadati</taxon>
        <taxon>Bacteroidota</taxon>
        <taxon>Cytophagia</taxon>
        <taxon>Cytophagales</taxon>
        <taxon>Cyclobacteriaceae</taxon>
        <taxon>Cyclobacterium</taxon>
    </lineage>
</organism>
<sequence>MKNIMKISAIVALVLVSLTSMTPVPTSSLISSSDGKNLFFTLDSHARSSIIKITDQTANTLFYTTVYDDEYAKKFNLDQLAAGTYYFTVDNPQASVTYTFDVKGDKIAITQKEEKITPSVFKVMGDKVVLTLSDEELKKVDIKITNSNKQEIFSASEKVDGSFDKVFNFEKAVKDEYTITVKDGKKTYFQHFTVG</sequence>
<evidence type="ECO:0008006" key="4">
    <source>
        <dbReference type="Google" id="ProtNLM"/>
    </source>
</evidence>
<name>A0A1M7IP64_9BACT</name>
<gene>
    <name evidence="2" type="ORF">SAMN04488057_101408</name>
</gene>
<reference evidence="2 3" key="1">
    <citation type="submission" date="2016-11" db="EMBL/GenBank/DDBJ databases">
        <authorList>
            <person name="Jaros S."/>
            <person name="Januszkiewicz K."/>
            <person name="Wedrychowicz H."/>
        </authorList>
    </citation>
    <scope>NUCLEOTIDE SEQUENCE [LARGE SCALE GENOMIC DNA]</scope>
    <source>
        <strain evidence="2 3">CGMCC 1.6102</strain>
    </source>
</reference>
<accession>A0A1M7IP64</accession>
<keyword evidence="3" id="KW-1185">Reference proteome</keyword>
<evidence type="ECO:0000313" key="3">
    <source>
        <dbReference type="Proteomes" id="UP000184513"/>
    </source>
</evidence>
<dbReference type="EMBL" id="FRCY01000001">
    <property type="protein sequence ID" value="SHM42378.1"/>
    <property type="molecule type" value="Genomic_DNA"/>
</dbReference>
<keyword evidence="1" id="KW-0732">Signal</keyword>
<dbReference type="AlphaFoldDB" id="A0A1M7IP64"/>
<dbReference type="RefSeq" id="WP_143155884.1">
    <property type="nucleotide sequence ID" value="NZ_FRCY01000001.1"/>
</dbReference>
<dbReference type="Proteomes" id="UP000184513">
    <property type="component" value="Unassembled WGS sequence"/>
</dbReference>